<feature type="domain" description="Protein kinase" evidence="3">
    <location>
        <begin position="1"/>
        <end position="273"/>
    </location>
</feature>
<dbReference type="Gene3D" id="1.10.510.10">
    <property type="entry name" value="Transferase(Phosphotransferase) domain 1"/>
    <property type="match status" value="1"/>
</dbReference>
<dbReference type="InterPro" id="IPR050117">
    <property type="entry name" value="MAPK"/>
</dbReference>
<protein>
    <submittedName>
        <fullName evidence="4">Protein kinase domain-containing protein</fullName>
    </submittedName>
</protein>
<dbReference type="AlphaFoldDB" id="D4PHA0"/>
<keyword evidence="7" id="KW-1267">Proteomics identification</keyword>
<name>D4PHA0_CAEEL</name>
<dbReference type="GeneID" id="178518"/>
<accession>D4PHA0</accession>
<evidence type="ECO:0000313" key="6">
    <source>
        <dbReference type="WormBase" id="C49C3.10b"/>
    </source>
</evidence>
<dbReference type="GO" id="GO:0005524">
    <property type="term" value="F:ATP binding"/>
    <property type="evidence" value="ECO:0007669"/>
    <property type="project" value="UniProtKB-KW"/>
</dbReference>
<dbReference type="PROSITE" id="PS50011">
    <property type="entry name" value="PROTEIN_KINASE_DOM"/>
    <property type="match status" value="1"/>
</dbReference>
<dbReference type="Pfam" id="PF00069">
    <property type="entry name" value="Pkinase"/>
    <property type="match status" value="1"/>
</dbReference>
<dbReference type="FunFam" id="1.10.510.10:FF:001441">
    <property type="entry name" value="Protein CBG00447"/>
    <property type="match status" value="1"/>
</dbReference>
<keyword evidence="4" id="KW-0808">Transferase</keyword>
<dbReference type="Gene3D" id="3.30.200.20">
    <property type="entry name" value="Phosphorylase Kinase, domain 1"/>
    <property type="match status" value="1"/>
</dbReference>
<dbReference type="PANTHER" id="PTHR24055">
    <property type="entry name" value="MITOGEN-ACTIVATED PROTEIN KINASE"/>
    <property type="match status" value="1"/>
</dbReference>
<evidence type="ECO:0000313" key="4">
    <source>
        <dbReference type="EMBL" id="CBK55580.1"/>
    </source>
</evidence>
<dbReference type="Proteomes" id="UP000001940">
    <property type="component" value="Chromosome IV"/>
</dbReference>
<keyword evidence="5" id="KW-1185">Reference proteome</keyword>
<dbReference type="InterPro" id="IPR000719">
    <property type="entry name" value="Prot_kinase_dom"/>
</dbReference>
<evidence type="ECO:0000259" key="3">
    <source>
        <dbReference type="PROSITE" id="PS50011"/>
    </source>
</evidence>
<dbReference type="RefSeq" id="NP_001255940.1">
    <property type="nucleotide sequence ID" value="NM_001269011.3"/>
</dbReference>
<dbReference type="SUPFAM" id="SSF56112">
    <property type="entry name" value="Protein kinase-like (PK-like)"/>
    <property type="match status" value="1"/>
</dbReference>
<gene>
    <name evidence="4 6" type="ORF">C49C3.10</name>
    <name evidence="4" type="ORF">CELE_C49C3.10</name>
</gene>
<dbReference type="GO" id="GO:0004672">
    <property type="term" value="F:protein kinase activity"/>
    <property type="evidence" value="ECO:0007669"/>
    <property type="project" value="InterPro"/>
</dbReference>
<sequence>MLPDSLHDRQPWRRAQRELNCMLNIEDDNVVKMYSTFTPAENPLKMTEFYIVREYMHGTMKNLSASTFNEGGHRTVKSIFFDICRGVQYLHAMRISHRDLKPENILMNQEGDVKLCDFGHSNKEDPTSNTPYIVQRFYRAPEIICETTDNNKTNVDIWSLGCILAELLTGHVLFRGKDHIDQFILMVQFLGNAGPSFYSQMNEHARNFLLRYNLDQYQAPINFYSRFPDTVFQGVLQFEPKECDMSRDLLFRMLVINPDDRLNIQMVLSHPYLREIWGEIVAEDVIPEPQPPNELLRFFDFQPYSSPLDMREEIFQKIKNFGNQYNIMNESKN</sequence>
<proteinExistence type="evidence at protein level"/>
<dbReference type="InterPro" id="IPR008271">
    <property type="entry name" value="Ser/Thr_kinase_AS"/>
</dbReference>
<dbReference type="SMART" id="SM00220">
    <property type="entry name" value="S_TKc"/>
    <property type="match status" value="1"/>
</dbReference>
<evidence type="ECO:0000313" key="5">
    <source>
        <dbReference type="Proteomes" id="UP000001940"/>
    </source>
</evidence>
<evidence type="ECO:0000256" key="2">
    <source>
        <dbReference type="ARBA" id="ARBA00022840"/>
    </source>
</evidence>
<evidence type="ECO:0007829" key="7">
    <source>
        <dbReference type="PeptideAtlas" id="D4PHA0"/>
    </source>
</evidence>
<dbReference type="InterPro" id="IPR011009">
    <property type="entry name" value="Kinase-like_dom_sf"/>
</dbReference>
<dbReference type="EMBL" id="BX284604">
    <property type="protein sequence ID" value="CBK55580.1"/>
    <property type="molecule type" value="Genomic_DNA"/>
</dbReference>
<keyword evidence="2" id="KW-0067">ATP-binding</keyword>
<dbReference type="OrthoDB" id="5771499at2759"/>
<organism evidence="4 5">
    <name type="scientific">Caenorhabditis elegans</name>
    <dbReference type="NCBI Taxonomy" id="6239"/>
    <lineage>
        <taxon>Eukaryota</taxon>
        <taxon>Metazoa</taxon>
        <taxon>Ecdysozoa</taxon>
        <taxon>Nematoda</taxon>
        <taxon>Chromadorea</taxon>
        <taxon>Rhabditida</taxon>
        <taxon>Rhabditina</taxon>
        <taxon>Rhabditomorpha</taxon>
        <taxon>Rhabditoidea</taxon>
        <taxon>Rhabditidae</taxon>
        <taxon>Peloderinae</taxon>
        <taxon>Caenorhabditis</taxon>
    </lineage>
</organism>
<dbReference type="CTD" id="178518"/>
<dbReference type="SMR" id="D4PHA0"/>
<dbReference type="WormBase" id="C49C3.10b">
    <property type="protein sequence ID" value="CE44547"/>
    <property type="gene ID" value="WBGene00008200"/>
</dbReference>
<reference evidence="4 5" key="1">
    <citation type="journal article" date="1998" name="Science">
        <title>Genome sequence of the nematode C. elegans: a platform for investigating biology.</title>
        <authorList>
            <consortium name="The C. elegans sequencing consortium"/>
            <person name="Sulson J.E."/>
            <person name="Waterston R."/>
        </authorList>
    </citation>
    <scope>NUCLEOTIDE SEQUENCE [LARGE SCALE GENOMIC DNA]</scope>
    <source>
        <strain evidence="4 5">Bristol N2</strain>
    </source>
</reference>
<dbReference type="HOGENOM" id="CLU_000288_181_1_1"/>
<dbReference type="AGR" id="WB:WBGene00008200"/>
<dbReference type="PeptideAtlas" id="D4PHA0"/>
<dbReference type="Bgee" id="WBGene00008200">
    <property type="expression patterns" value="Expressed in larva and 3 other cell types or tissues"/>
</dbReference>
<keyword evidence="4" id="KW-0418">Kinase</keyword>
<evidence type="ECO:0000256" key="1">
    <source>
        <dbReference type="ARBA" id="ARBA00022741"/>
    </source>
</evidence>
<dbReference type="PROSITE" id="PS00108">
    <property type="entry name" value="PROTEIN_KINASE_ST"/>
    <property type="match status" value="1"/>
</dbReference>
<dbReference type="ExpressionAtlas" id="D4PHA0">
    <property type="expression patterns" value="baseline and differential"/>
</dbReference>
<keyword evidence="1" id="KW-0547">Nucleotide-binding</keyword>